<comment type="similarity">
    <text evidence="2 11">Belongs to the malic enzymes family.</text>
</comment>
<dbReference type="EMBL" id="JABEXW010000866">
    <property type="protein sequence ID" value="KAF4952809.1"/>
    <property type="molecule type" value="Genomic_DNA"/>
</dbReference>
<evidence type="ECO:0000256" key="4">
    <source>
        <dbReference type="ARBA" id="ARBA00023002"/>
    </source>
</evidence>
<evidence type="ECO:0000256" key="9">
    <source>
        <dbReference type="PIRSR" id="PIRSR000106-2"/>
    </source>
</evidence>
<dbReference type="SMART" id="SM00919">
    <property type="entry name" value="Malic_M"/>
    <property type="match status" value="1"/>
</dbReference>
<dbReference type="InterPro" id="IPR012302">
    <property type="entry name" value="Malic_NAD-bd"/>
</dbReference>
<evidence type="ECO:0000256" key="1">
    <source>
        <dbReference type="ARBA" id="ARBA00001936"/>
    </source>
</evidence>
<feature type="binding site" evidence="9">
    <location>
        <position position="469"/>
    </location>
    <ligand>
        <name>(S)-malate</name>
        <dbReference type="ChEBI" id="CHEBI:15589"/>
    </ligand>
</feature>
<proteinExistence type="inferred from homology"/>
<dbReference type="GO" id="GO:0005829">
    <property type="term" value="C:cytosol"/>
    <property type="evidence" value="ECO:0007669"/>
    <property type="project" value="TreeGrafter"/>
</dbReference>
<feature type="compositionally biased region" description="Basic and acidic residues" evidence="12">
    <location>
        <begin position="630"/>
        <end position="639"/>
    </location>
</feature>
<evidence type="ECO:0000259" key="14">
    <source>
        <dbReference type="SMART" id="SM01274"/>
    </source>
</evidence>
<dbReference type="PANTHER" id="PTHR23406:SF34">
    <property type="entry name" value="NAD-DEPENDENT MALIC ENZYME, MITOCHONDRIAL"/>
    <property type="match status" value="1"/>
</dbReference>
<dbReference type="FunFam" id="3.40.50.720:FF:000055">
    <property type="entry name" value="NAD-dependent malic enzyme"/>
    <property type="match status" value="1"/>
</dbReference>
<comment type="cofactor">
    <cofactor evidence="1">
        <name>Mn(2+)</name>
        <dbReference type="ChEBI" id="CHEBI:29035"/>
    </cofactor>
</comment>
<dbReference type="SUPFAM" id="SSF51735">
    <property type="entry name" value="NAD(P)-binding Rossmann-fold domains"/>
    <property type="match status" value="1"/>
</dbReference>
<keyword evidence="3 10" id="KW-0479">Metal-binding</keyword>
<evidence type="ECO:0000256" key="5">
    <source>
        <dbReference type="ARBA" id="ARBA00023027"/>
    </source>
</evidence>
<feature type="active site" description="Proton acceptor" evidence="8">
    <location>
        <position position="230"/>
    </location>
</feature>
<dbReference type="GO" id="GO:0046872">
    <property type="term" value="F:metal ion binding"/>
    <property type="evidence" value="ECO:0007669"/>
    <property type="project" value="UniProtKB-KW"/>
</dbReference>
<gene>
    <name evidence="15" type="ORF">FSARC_12563</name>
</gene>
<dbReference type="GO" id="GO:0006108">
    <property type="term" value="P:malate metabolic process"/>
    <property type="evidence" value="ECO:0007669"/>
    <property type="project" value="TreeGrafter"/>
</dbReference>
<evidence type="ECO:0000256" key="2">
    <source>
        <dbReference type="ARBA" id="ARBA00008785"/>
    </source>
</evidence>
<feature type="active site" description="Proton donor" evidence="8">
    <location>
        <position position="158"/>
    </location>
</feature>
<dbReference type="SMART" id="SM01274">
    <property type="entry name" value="malic"/>
    <property type="match status" value="1"/>
</dbReference>
<feature type="domain" description="Malic enzyme NAD-binding" evidence="13">
    <location>
        <begin position="326"/>
        <end position="588"/>
    </location>
</feature>
<accession>A0A8H4T7N5</accession>
<feature type="binding site" evidence="10">
    <location>
        <position position="325"/>
    </location>
    <ligand>
        <name>a divalent metal cation</name>
        <dbReference type="ChEBI" id="CHEBI:60240"/>
    </ligand>
</feature>
<dbReference type="NCBIfam" id="NF010052">
    <property type="entry name" value="PRK13529.1"/>
    <property type="match status" value="1"/>
</dbReference>
<evidence type="ECO:0000256" key="12">
    <source>
        <dbReference type="SAM" id="MobiDB-lite"/>
    </source>
</evidence>
<dbReference type="SUPFAM" id="SSF53223">
    <property type="entry name" value="Aminoacid dehydrogenase-like, N-terminal domain"/>
    <property type="match status" value="1"/>
</dbReference>
<dbReference type="GO" id="GO:0004471">
    <property type="term" value="F:malate dehydrogenase (decarboxylating) (NAD+) activity"/>
    <property type="evidence" value="ECO:0007669"/>
    <property type="project" value="TreeGrafter"/>
</dbReference>
<keyword evidence="5" id="KW-0520">NAD</keyword>
<dbReference type="AlphaFoldDB" id="A0A8H4T7N5"/>
<dbReference type="InterPro" id="IPR046346">
    <property type="entry name" value="Aminoacid_DH-like_N_sf"/>
</dbReference>
<feature type="region of interest" description="Disordered" evidence="12">
    <location>
        <begin position="630"/>
        <end position="649"/>
    </location>
</feature>
<evidence type="ECO:0000259" key="13">
    <source>
        <dbReference type="SMART" id="SM00919"/>
    </source>
</evidence>
<evidence type="ECO:0000256" key="8">
    <source>
        <dbReference type="PIRSR" id="PIRSR000106-1"/>
    </source>
</evidence>
<sequence length="649" mass="71361">MLKLTQNSSSRACRLRSLSPALPVRYLTNCSYSTKTEKPKTKSKSKSKSKAMSESKSKYGNLPLSTSGPINCALSGTSLLNTPYLNKGSAFPPDERRSFNLTGLLPQGVQTLDQQVKRAYEQYSSRPDDLAKNTFLTSLKDQNELLQLHLDEMMSIVYTPTEGDAIQNYSRLFRRPEGCYLNIGDPDHVHHNLAQWGNPEDIDYIVVSDGEEILGIGDQGVGGILISVAKLVLTTLCAGVHPNRTLPVVLDCGTDNKELLDDDLYLGLREKRVRGEEYAKFVDTFVQSARKLYPKAYIHFEDFGLGNARKILDRYRPDFACFNDDVQGTGCVTLAGIMAGLHVSKQKFKDLRMVVFGSGSAGLGIADQVRDAIATEGNMSHEDAAKQIWLIDKPGLLTSETKEVSDSQKIFVKNASEWKDKDTDLLSVIKEVRPNVLIGTSTTPGAFTEDVVRAMAEHHDRPIILPLSNPTRLHEAKPEDILHWTDGKALVATGSPFPPVKGPWGKDGAEITIKVGECNNSVVFPGIGLGCVLSRAKHLTDRMLVAAVEGVSSLSPVLKDSTAPLLPDVGSVRDVSVRIARNVIQAAVKDGEATQEGIPEKEEDLEEWIKEQMWDPKYRPLKQVDIESATREARGELKKAGTVHRSGHT</sequence>
<reference evidence="15" key="2">
    <citation type="submission" date="2020-05" db="EMBL/GenBank/DDBJ databases">
        <authorList>
            <person name="Kim H.-S."/>
            <person name="Proctor R.H."/>
            <person name="Brown D.W."/>
        </authorList>
    </citation>
    <scope>NUCLEOTIDE SEQUENCE</scope>
    <source>
        <strain evidence="15">NRRL 20472</strain>
    </source>
</reference>
<evidence type="ECO:0000313" key="15">
    <source>
        <dbReference type="EMBL" id="KAF4952809.1"/>
    </source>
</evidence>
<dbReference type="Proteomes" id="UP000622797">
    <property type="component" value="Unassembled WGS sequence"/>
</dbReference>
<name>A0A8H4T7N5_9HYPO</name>
<evidence type="ECO:0000256" key="11">
    <source>
        <dbReference type="RuleBase" id="RU003426"/>
    </source>
</evidence>
<dbReference type="CDD" id="cd05312">
    <property type="entry name" value="NAD_bind_1_malic_enz"/>
    <property type="match status" value="1"/>
</dbReference>
<evidence type="ECO:0000256" key="7">
    <source>
        <dbReference type="ARBA" id="ARBA00052591"/>
    </source>
</evidence>
<dbReference type="InterPro" id="IPR036291">
    <property type="entry name" value="NAD(P)-bd_dom_sf"/>
</dbReference>
<keyword evidence="4 11" id="KW-0560">Oxidoreductase</keyword>
<protein>
    <recommendedName>
        <fullName evidence="11">Malic enzyme</fullName>
    </recommendedName>
</protein>
<dbReference type="GO" id="GO:0005739">
    <property type="term" value="C:mitochondrion"/>
    <property type="evidence" value="ECO:0007669"/>
    <property type="project" value="TreeGrafter"/>
</dbReference>
<dbReference type="GO" id="GO:0051287">
    <property type="term" value="F:NAD binding"/>
    <property type="evidence" value="ECO:0007669"/>
    <property type="project" value="InterPro"/>
</dbReference>
<feature type="binding site" evidence="10">
    <location>
        <position position="301"/>
    </location>
    <ligand>
        <name>a divalent metal cation</name>
        <dbReference type="ChEBI" id="CHEBI:60240"/>
    </ligand>
</feature>
<dbReference type="InterPro" id="IPR012301">
    <property type="entry name" value="Malic_N_dom"/>
</dbReference>
<feature type="domain" description="Malic enzyme N-terminal" evidence="14">
    <location>
        <begin position="140"/>
        <end position="316"/>
    </location>
</feature>
<comment type="catalytic activity">
    <reaction evidence="6">
        <text>oxaloacetate + H(+) = pyruvate + CO2</text>
        <dbReference type="Rhea" id="RHEA:15641"/>
        <dbReference type="ChEBI" id="CHEBI:15361"/>
        <dbReference type="ChEBI" id="CHEBI:15378"/>
        <dbReference type="ChEBI" id="CHEBI:16452"/>
        <dbReference type="ChEBI" id="CHEBI:16526"/>
        <dbReference type="EC" id="1.1.1.38"/>
    </reaction>
</comment>
<dbReference type="InterPro" id="IPR001891">
    <property type="entry name" value="Malic_OxRdtase"/>
</dbReference>
<comment type="caution">
    <text evidence="15">The sequence shown here is derived from an EMBL/GenBank/DDBJ whole genome shotgun (WGS) entry which is preliminary data.</text>
</comment>
<dbReference type="Pfam" id="PF00390">
    <property type="entry name" value="malic"/>
    <property type="match status" value="1"/>
</dbReference>
<feature type="binding site" evidence="10">
    <location>
        <position position="302"/>
    </location>
    <ligand>
        <name>a divalent metal cation</name>
        <dbReference type="ChEBI" id="CHEBI:60240"/>
    </ligand>
</feature>
<organism evidence="15 16">
    <name type="scientific">Fusarium sarcochroum</name>
    <dbReference type="NCBI Taxonomy" id="1208366"/>
    <lineage>
        <taxon>Eukaryota</taxon>
        <taxon>Fungi</taxon>
        <taxon>Dikarya</taxon>
        <taxon>Ascomycota</taxon>
        <taxon>Pezizomycotina</taxon>
        <taxon>Sordariomycetes</taxon>
        <taxon>Hypocreomycetidae</taxon>
        <taxon>Hypocreales</taxon>
        <taxon>Nectriaceae</taxon>
        <taxon>Fusarium</taxon>
        <taxon>Fusarium lateritium species complex</taxon>
    </lineage>
</organism>
<evidence type="ECO:0000256" key="6">
    <source>
        <dbReference type="ARBA" id="ARBA00050168"/>
    </source>
</evidence>
<dbReference type="InterPro" id="IPR015884">
    <property type="entry name" value="Malic_enzyme_CS"/>
</dbReference>
<dbReference type="InterPro" id="IPR037062">
    <property type="entry name" value="Malic_N_dom_sf"/>
</dbReference>
<dbReference type="PANTHER" id="PTHR23406">
    <property type="entry name" value="MALIC ENZYME-RELATED"/>
    <property type="match status" value="1"/>
</dbReference>
<keyword evidence="16" id="KW-1185">Reference proteome</keyword>
<dbReference type="PRINTS" id="PR00072">
    <property type="entry name" value="MALOXRDTASE"/>
</dbReference>
<dbReference type="Gene3D" id="3.40.50.720">
    <property type="entry name" value="NAD(P)-binding Rossmann-like Domain"/>
    <property type="match status" value="1"/>
</dbReference>
<evidence type="ECO:0000313" key="16">
    <source>
        <dbReference type="Proteomes" id="UP000622797"/>
    </source>
</evidence>
<dbReference type="Pfam" id="PF03949">
    <property type="entry name" value="Malic_M"/>
    <property type="match status" value="1"/>
</dbReference>
<dbReference type="PROSITE" id="PS00331">
    <property type="entry name" value="MALIC_ENZYMES"/>
    <property type="match status" value="1"/>
</dbReference>
<feature type="region of interest" description="Disordered" evidence="12">
    <location>
        <begin position="33"/>
        <end position="62"/>
    </location>
</feature>
<feature type="binding site" evidence="9">
    <location>
        <position position="519"/>
    </location>
    <ligand>
        <name>(S)-malate</name>
        <dbReference type="ChEBI" id="CHEBI:15589"/>
    </ligand>
</feature>
<evidence type="ECO:0000256" key="3">
    <source>
        <dbReference type="ARBA" id="ARBA00022723"/>
    </source>
</evidence>
<dbReference type="PIRSF" id="PIRSF000106">
    <property type="entry name" value="ME"/>
    <property type="match status" value="1"/>
</dbReference>
<dbReference type="Gene3D" id="3.40.50.10380">
    <property type="entry name" value="Malic enzyme, N-terminal domain"/>
    <property type="match status" value="1"/>
</dbReference>
<reference evidence="15" key="1">
    <citation type="journal article" date="2020" name="BMC Genomics">
        <title>Correction to: Identification and distribution of gene clusters required for synthesis of sphingolipid metabolism inhibitors in diverse species of the filamentous fungus Fusarium.</title>
        <authorList>
            <person name="Kim H.S."/>
            <person name="Lohmar J.M."/>
            <person name="Busman M."/>
            <person name="Brown D.W."/>
            <person name="Naumann T.A."/>
            <person name="Divon H.H."/>
            <person name="Lysoe E."/>
            <person name="Uhlig S."/>
            <person name="Proctor R.H."/>
        </authorList>
    </citation>
    <scope>NUCLEOTIDE SEQUENCE</scope>
    <source>
        <strain evidence="15">NRRL 20472</strain>
    </source>
</reference>
<dbReference type="OrthoDB" id="5365701at2759"/>
<comment type="cofactor">
    <cofactor evidence="10">
        <name>Mg(2+)</name>
        <dbReference type="ChEBI" id="CHEBI:18420"/>
    </cofactor>
    <cofactor evidence="10">
        <name>Mn(2+)</name>
        <dbReference type="ChEBI" id="CHEBI:29035"/>
    </cofactor>
    <text evidence="10">Divalent metal cations. Prefers magnesium or manganese.</text>
</comment>
<evidence type="ECO:0000256" key="10">
    <source>
        <dbReference type="PIRSR" id="PIRSR000106-3"/>
    </source>
</evidence>
<comment type="catalytic activity">
    <reaction evidence="7">
        <text>(S)-malate + NAD(+) = pyruvate + CO2 + NADH</text>
        <dbReference type="Rhea" id="RHEA:12653"/>
        <dbReference type="ChEBI" id="CHEBI:15361"/>
        <dbReference type="ChEBI" id="CHEBI:15589"/>
        <dbReference type="ChEBI" id="CHEBI:16526"/>
        <dbReference type="ChEBI" id="CHEBI:57540"/>
        <dbReference type="ChEBI" id="CHEBI:57945"/>
        <dbReference type="EC" id="1.1.1.38"/>
    </reaction>
</comment>
<dbReference type="FunFam" id="3.40.50.10380:FF:000001">
    <property type="entry name" value="NAD-dependent malic enzyme"/>
    <property type="match status" value="1"/>
</dbReference>